<dbReference type="SUPFAM" id="SSF53448">
    <property type="entry name" value="Nucleotide-diphospho-sugar transferases"/>
    <property type="match status" value="1"/>
</dbReference>
<proteinExistence type="predicted"/>
<evidence type="ECO:0000256" key="1">
    <source>
        <dbReference type="SAM" id="Phobius"/>
    </source>
</evidence>
<gene>
    <name evidence="3" type="ORF">P873_03350</name>
</gene>
<protein>
    <recommendedName>
        <fullName evidence="2">Glycosyltransferase 2-like domain-containing protein</fullName>
    </recommendedName>
</protein>
<name>A0A091BHT7_9GAMM</name>
<feature type="transmembrane region" description="Helical" evidence="1">
    <location>
        <begin position="272"/>
        <end position="294"/>
    </location>
</feature>
<keyword evidence="4" id="KW-1185">Reference proteome</keyword>
<reference evidence="3 4" key="1">
    <citation type="submission" date="2013-09" db="EMBL/GenBank/DDBJ databases">
        <title>Genome sequencing of Arenimonas composti.</title>
        <authorList>
            <person name="Chen F."/>
            <person name="Wang G."/>
        </authorList>
    </citation>
    <scope>NUCLEOTIDE SEQUENCE [LARGE SCALE GENOMIC DNA]</scope>
    <source>
        <strain evidence="3 4">TR7-09</strain>
    </source>
</reference>
<dbReference type="CDD" id="cd04186">
    <property type="entry name" value="GT_2_like_c"/>
    <property type="match status" value="1"/>
</dbReference>
<keyword evidence="1" id="KW-0812">Transmembrane</keyword>
<evidence type="ECO:0000313" key="3">
    <source>
        <dbReference type="EMBL" id="KFN51316.1"/>
    </source>
</evidence>
<evidence type="ECO:0000259" key="2">
    <source>
        <dbReference type="Pfam" id="PF00535"/>
    </source>
</evidence>
<dbReference type="PANTHER" id="PTHR43179:SF7">
    <property type="entry name" value="RHAMNOSYLTRANSFERASE WBBL"/>
    <property type="match status" value="1"/>
</dbReference>
<organism evidence="3 4">
    <name type="scientific">Arenimonas composti TR7-09 = DSM 18010</name>
    <dbReference type="NCBI Taxonomy" id="1121013"/>
    <lineage>
        <taxon>Bacteria</taxon>
        <taxon>Pseudomonadati</taxon>
        <taxon>Pseudomonadota</taxon>
        <taxon>Gammaproteobacteria</taxon>
        <taxon>Lysobacterales</taxon>
        <taxon>Lysobacteraceae</taxon>
        <taxon>Arenimonas</taxon>
    </lineage>
</organism>
<dbReference type="STRING" id="1121013.GCA_000426365_01102"/>
<dbReference type="Gene3D" id="3.90.550.10">
    <property type="entry name" value="Spore Coat Polysaccharide Biosynthesis Protein SpsA, Chain A"/>
    <property type="match status" value="1"/>
</dbReference>
<dbReference type="Proteomes" id="UP000029391">
    <property type="component" value="Unassembled WGS sequence"/>
</dbReference>
<dbReference type="AlphaFoldDB" id="A0A091BHT7"/>
<keyword evidence="1" id="KW-1133">Transmembrane helix</keyword>
<dbReference type="InterPro" id="IPR001173">
    <property type="entry name" value="Glyco_trans_2-like"/>
</dbReference>
<dbReference type="InterPro" id="IPR029044">
    <property type="entry name" value="Nucleotide-diphossugar_trans"/>
</dbReference>
<dbReference type="PANTHER" id="PTHR43179">
    <property type="entry name" value="RHAMNOSYLTRANSFERASE WBBL"/>
    <property type="match status" value="1"/>
</dbReference>
<keyword evidence="1" id="KW-0472">Membrane</keyword>
<evidence type="ECO:0000313" key="4">
    <source>
        <dbReference type="Proteomes" id="UP000029391"/>
    </source>
</evidence>
<accession>A0A091BHT7</accession>
<comment type="caution">
    <text evidence="3">The sequence shown here is derived from an EMBL/GenBank/DDBJ whole genome shotgun (WGS) entry which is preliminary data.</text>
</comment>
<sequence>MSAGTGELLTSPGAVGIGANDIGVVVVSHESAGTIGECLQRLLAARDVFRIVVIDNASSDATVAIVRELCARDERLSLVVNADNVGFAAACNQGATAFAQPWIAFVNPDCYVERDTLSRLVRHARERPGAGLLGVEMVDEAGVVDPNSRRSDPSLADLLLRFGRRDDLYLGRDPALALQLVDAVSGALMLLPTGLFLRLGGFDEGYRLHVEDLDLCRRVRDGGYEVLVANDLRVVHVNGVSSRRRPLRVSWHKHRGMWRYFRKFEAPRGRSWTAPAVWVALWLHFLLGAPGLLWRARRERAQRGAAP</sequence>
<feature type="domain" description="Glycosyltransferase 2-like" evidence="2">
    <location>
        <begin position="24"/>
        <end position="131"/>
    </location>
</feature>
<dbReference type="Pfam" id="PF00535">
    <property type="entry name" value="Glycos_transf_2"/>
    <property type="match status" value="1"/>
</dbReference>
<dbReference type="EMBL" id="AWXU01000007">
    <property type="protein sequence ID" value="KFN51316.1"/>
    <property type="molecule type" value="Genomic_DNA"/>
</dbReference>
<dbReference type="eggNOG" id="COG1216">
    <property type="taxonomic scope" value="Bacteria"/>
</dbReference>